<feature type="domain" description="PUL" evidence="10">
    <location>
        <begin position="547"/>
        <end position="802"/>
    </location>
</feature>
<comment type="subcellular location">
    <subcellularLocation>
        <location evidence="2">Cytoplasm</location>
    </subcellularLocation>
    <subcellularLocation>
        <location evidence="1">Nucleus</location>
    </subcellularLocation>
</comment>
<feature type="repeat" description="WD" evidence="8">
    <location>
        <begin position="10"/>
        <end position="40"/>
    </location>
</feature>
<dbReference type="GO" id="GO:0005737">
    <property type="term" value="C:cytoplasm"/>
    <property type="evidence" value="ECO:0007669"/>
    <property type="project" value="UniProtKB-SubCell"/>
</dbReference>
<dbReference type="FunFam" id="2.130.10.10:FF:000175">
    <property type="entry name" value="Phospholipase A-2-activating protein"/>
    <property type="match status" value="1"/>
</dbReference>
<keyword evidence="4" id="KW-0963">Cytoplasm</keyword>
<dbReference type="InterPro" id="IPR015943">
    <property type="entry name" value="WD40/YVTN_repeat-like_dom_sf"/>
</dbReference>
<dbReference type="SUPFAM" id="SSF50978">
    <property type="entry name" value="WD40 repeat-like"/>
    <property type="match status" value="1"/>
</dbReference>
<evidence type="ECO:0000313" key="11">
    <source>
        <dbReference type="Proteomes" id="UP000515158"/>
    </source>
</evidence>
<dbReference type="GO" id="GO:0043130">
    <property type="term" value="F:ubiquitin binding"/>
    <property type="evidence" value="ECO:0007669"/>
    <property type="project" value="TreeGrafter"/>
</dbReference>
<dbReference type="InterPro" id="IPR038122">
    <property type="entry name" value="PFU_sf"/>
</dbReference>
<dbReference type="GO" id="GO:0043161">
    <property type="term" value="P:proteasome-mediated ubiquitin-dependent protein catabolic process"/>
    <property type="evidence" value="ECO:0007669"/>
    <property type="project" value="TreeGrafter"/>
</dbReference>
<evidence type="ECO:0000259" key="10">
    <source>
        <dbReference type="PROSITE" id="PS51396"/>
    </source>
</evidence>
<dbReference type="KEGG" id="tpal:117645199"/>
<evidence type="ECO:0000256" key="6">
    <source>
        <dbReference type="ARBA" id="ARBA00022737"/>
    </source>
</evidence>
<evidence type="ECO:0000256" key="1">
    <source>
        <dbReference type="ARBA" id="ARBA00004123"/>
    </source>
</evidence>
<dbReference type="InterPro" id="IPR020472">
    <property type="entry name" value="WD40_PAC1"/>
</dbReference>
<dbReference type="Gene3D" id="1.25.10.10">
    <property type="entry name" value="Leucine-rich Repeat Variant"/>
    <property type="match status" value="1"/>
</dbReference>
<dbReference type="SUPFAM" id="SSF48371">
    <property type="entry name" value="ARM repeat"/>
    <property type="match status" value="1"/>
</dbReference>
<dbReference type="SMART" id="SM00320">
    <property type="entry name" value="WD40"/>
    <property type="match status" value="7"/>
</dbReference>
<evidence type="ECO:0000256" key="2">
    <source>
        <dbReference type="ARBA" id="ARBA00004496"/>
    </source>
</evidence>
<dbReference type="InterPro" id="IPR001680">
    <property type="entry name" value="WD40_rpt"/>
</dbReference>
<evidence type="ECO:0000256" key="3">
    <source>
        <dbReference type="ARBA" id="ARBA00008495"/>
    </source>
</evidence>
<dbReference type="PROSITE" id="PS51394">
    <property type="entry name" value="PFU"/>
    <property type="match status" value="1"/>
</dbReference>
<dbReference type="InterPro" id="IPR011989">
    <property type="entry name" value="ARM-like"/>
</dbReference>
<keyword evidence="6" id="KW-0677">Repeat</keyword>
<dbReference type="Pfam" id="PF08324">
    <property type="entry name" value="PUL"/>
    <property type="match status" value="1"/>
</dbReference>
<dbReference type="InterPro" id="IPR016024">
    <property type="entry name" value="ARM-type_fold"/>
</dbReference>
<dbReference type="PROSITE" id="PS51396">
    <property type="entry name" value="PUL"/>
    <property type="match status" value="1"/>
</dbReference>
<dbReference type="GO" id="GO:0005634">
    <property type="term" value="C:nucleus"/>
    <property type="evidence" value="ECO:0007669"/>
    <property type="project" value="UniProtKB-SubCell"/>
</dbReference>
<organism evidence="12">
    <name type="scientific">Thrips palmi</name>
    <name type="common">Melon thrips</name>
    <dbReference type="NCBI Taxonomy" id="161013"/>
    <lineage>
        <taxon>Eukaryota</taxon>
        <taxon>Metazoa</taxon>
        <taxon>Ecdysozoa</taxon>
        <taxon>Arthropoda</taxon>
        <taxon>Hexapoda</taxon>
        <taxon>Insecta</taxon>
        <taxon>Pterygota</taxon>
        <taxon>Neoptera</taxon>
        <taxon>Paraneoptera</taxon>
        <taxon>Thysanoptera</taxon>
        <taxon>Terebrantia</taxon>
        <taxon>Thripoidea</taxon>
        <taxon>Thripidae</taxon>
        <taxon>Thrips</taxon>
    </lineage>
</organism>
<evidence type="ECO:0000256" key="7">
    <source>
        <dbReference type="ARBA" id="ARBA00023242"/>
    </source>
</evidence>
<dbReference type="GO" id="GO:0010992">
    <property type="term" value="P:ubiquitin recycling"/>
    <property type="evidence" value="ECO:0007669"/>
    <property type="project" value="TreeGrafter"/>
</dbReference>
<dbReference type="Pfam" id="PF09070">
    <property type="entry name" value="PFU"/>
    <property type="match status" value="1"/>
</dbReference>
<dbReference type="Pfam" id="PF00400">
    <property type="entry name" value="WD40"/>
    <property type="match status" value="7"/>
</dbReference>
<dbReference type="AlphaFoldDB" id="A0A6P8Z3F3"/>
<feature type="repeat" description="WD" evidence="8">
    <location>
        <begin position="225"/>
        <end position="257"/>
    </location>
</feature>
<gene>
    <name evidence="12" type="primary">LOC117645199</name>
</gene>
<dbReference type="RefSeq" id="XP_034241112.1">
    <property type="nucleotide sequence ID" value="XM_034385221.1"/>
</dbReference>
<sequence>MSEYKLSCSLTGHSLDVRAVCTAPDSSIISGSRDATAKVWRPNGINPGYHEAQTLRGHSNFVTCVCYCSPSESYPNGLILTSGNDKNICGFVAEQESPLFTLKGHTDAVCCLSLGREPGTILTASWDKTAKVWNYTTGKQVTTLRGHELAVWSVIEVSPGRIVTGAADKTVKMWEKSSATCLSTLTGHTDCVRALARVSDHEFLSCANDATVRQWSTTGDCLGILYGHSNYIYSLAVDPNGNGFASVGEDSSLRVWKDANVAQVLTLPAQSVWSVAYLPNSDIVTGSSDGVVRVFSRDPMRQASEDVQKCYEAEIEAMFKVSSQELGGVKISDLPGKEALFEPGKSDGQTRLIREGTKVTVYSWSAEQKDWTKVGDVAGANEENSGKSLHQGKEYDFVFSIDIKDGVPPLKLPYNVSEDPWVVAQKFIHDNDLPQAYLEQIANFIVTNAKKTQQPTIASAPQGQPEFCDPFTGGNRYIPGGSQGGSASSSGNFDPFTGGSSYVPGSAPTRTVPPVTTAAGNFDPLTGGSSYVSNGAKVIKDSALSKLHFPQKSYVRFDQANLKAMLDKLQELNQKLGGEPHQVEGNILENVVKLAEPQNSLDSSSTLILQKILKWPQDVVFPVLDVARLAVRHANMNQELCDGKNGKDFMSMLQLYLQPAPGPNLMLALRIVSNMLGHAPGEALVTQNALSLLQQLDQYTPPFSKPLEVAIATLLLNLSVLFTRKSELFSSIDAVGASCLHVLPLFSDKEAVYRSLVACGTLLSHKSQDLPNWAQELWPHIISMSENDDERIQICSQQILAIGS</sequence>
<dbReference type="InParanoid" id="A0A6P8Z3F3"/>
<dbReference type="GeneID" id="117645199"/>
<dbReference type="InterPro" id="IPR015155">
    <property type="entry name" value="PFU"/>
</dbReference>
<dbReference type="FunCoup" id="A0A6P8Z3F3">
    <property type="interactions" value="2941"/>
</dbReference>
<dbReference type="CTD" id="43978"/>
<feature type="repeat" description="WD" evidence="8">
    <location>
        <begin position="144"/>
        <end position="184"/>
    </location>
</feature>
<keyword evidence="5 8" id="KW-0853">WD repeat</keyword>
<feature type="repeat" description="WD" evidence="8">
    <location>
        <begin position="102"/>
        <end position="143"/>
    </location>
</feature>
<evidence type="ECO:0000313" key="12">
    <source>
        <dbReference type="RefSeq" id="XP_034241112.1"/>
    </source>
</evidence>
<dbReference type="PROSITE" id="PS50294">
    <property type="entry name" value="WD_REPEATS_REGION"/>
    <property type="match status" value="3"/>
</dbReference>
<evidence type="ECO:0000256" key="5">
    <source>
        <dbReference type="ARBA" id="ARBA00022574"/>
    </source>
</evidence>
<dbReference type="PROSITE" id="PS50082">
    <property type="entry name" value="WD_REPEATS_2"/>
    <property type="match status" value="4"/>
</dbReference>
<proteinExistence type="inferred from homology"/>
<dbReference type="Gene3D" id="2.130.10.10">
    <property type="entry name" value="YVTN repeat-like/Quinoprotein amine dehydrogenase"/>
    <property type="match status" value="1"/>
</dbReference>
<dbReference type="Gene3D" id="3.10.20.870">
    <property type="entry name" value="PFU (PLAA family ubiquitin binding), C-terminal domain"/>
    <property type="match status" value="1"/>
</dbReference>
<dbReference type="Proteomes" id="UP000515158">
    <property type="component" value="Unplaced"/>
</dbReference>
<accession>A0A6P8Z3F3</accession>
<comment type="similarity">
    <text evidence="3">Belongs to the WD repeat PLAP family.</text>
</comment>
<evidence type="ECO:0000256" key="8">
    <source>
        <dbReference type="PROSITE-ProRule" id="PRU00221"/>
    </source>
</evidence>
<feature type="domain" description="PFU" evidence="9">
    <location>
        <begin position="363"/>
        <end position="459"/>
    </location>
</feature>
<dbReference type="InterPro" id="IPR036322">
    <property type="entry name" value="WD40_repeat_dom_sf"/>
</dbReference>
<evidence type="ECO:0000256" key="4">
    <source>
        <dbReference type="ARBA" id="ARBA00022490"/>
    </source>
</evidence>
<dbReference type="PANTHER" id="PTHR19849:SF0">
    <property type="entry name" value="PHOSPHOLIPASE A-2-ACTIVATING PROTEIN"/>
    <property type="match status" value="1"/>
</dbReference>
<evidence type="ECO:0000259" key="9">
    <source>
        <dbReference type="PROSITE" id="PS51394"/>
    </source>
</evidence>
<keyword evidence="7" id="KW-0539">Nucleus</keyword>
<reference evidence="12" key="1">
    <citation type="submission" date="2025-08" db="UniProtKB">
        <authorList>
            <consortium name="RefSeq"/>
        </authorList>
    </citation>
    <scope>IDENTIFICATION</scope>
    <source>
        <tissue evidence="12">Total insect</tissue>
    </source>
</reference>
<name>A0A6P8Z3F3_THRPL</name>
<dbReference type="PRINTS" id="PR00320">
    <property type="entry name" value="GPROTEINBRPT"/>
</dbReference>
<dbReference type="OrthoDB" id="10265988at2759"/>
<dbReference type="InterPro" id="IPR013535">
    <property type="entry name" value="PUL_dom"/>
</dbReference>
<dbReference type="CDD" id="cd00200">
    <property type="entry name" value="WD40"/>
    <property type="match status" value="1"/>
</dbReference>
<keyword evidence="11" id="KW-1185">Reference proteome</keyword>
<protein>
    <submittedName>
        <fullName evidence="12">Phospholipase A-2-activating protein</fullName>
    </submittedName>
</protein>
<dbReference type="PANTHER" id="PTHR19849">
    <property type="entry name" value="PHOSPHOLIPASE A-2-ACTIVATING PROTEIN"/>
    <property type="match status" value="1"/>
</dbReference>